<evidence type="ECO:0000313" key="1">
    <source>
        <dbReference type="EMBL" id="KAG5191930.1"/>
    </source>
</evidence>
<accession>A0A835ZIN3</accession>
<gene>
    <name evidence="1" type="ORF">JKP88DRAFT_294765</name>
</gene>
<dbReference type="EMBL" id="JAFCMP010000013">
    <property type="protein sequence ID" value="KAG5191930.1"/>
    <property type="molecule type" value="Genomic_DNA"/>
</dbReference>
<dbReference type="PANTHER" id="PTHR32134">
    <property type="entry name" value="FNIP REPEAT-CONTAINING PROTEIN"/>
    <property type="match status" value="1"/>
</dbReference>
<name>A0A835ZIN3_9STRA</name>
<dbReference type="AlphaFoldDB" id="A0A835ZIN3"/>
<dbReference type="InterPro" id="IPR032675">
    <property type="entry name" value="LRR_dom_sf"/>
</dbReference>
<dbReference type="Proteomes" id="UP000664859">
    <property type="component" value="Unassembled WGS sequence"/>
</dbReference>
<proteinExistence type="predicted"/>
<dbReference type="InterPro" id="IPR051251">
    <property type="entry name" value="STK_FNIP-Repeat"/>
</dbReference>
<sequence length="433" mass="46539">MPVDGNAVVEVFKALASLSLLPKCAWGLNKQLHREVKVVTKVIVRKGMTAAMFRAVLTTKIDAAAYLSMLPETVHSLALDASQCQANLADLALPARLRTLRLTHLHELPALPASLTSITLESCSLAAALELPASLTDASLVDTSCCASTLIPARIALVGPSLRVMRLLRLQPAWNIEPLPHGLTDLYITYEPPCGIPGMSAALTALPQSLEALTLSSDMYVNLALGALPHSLKTFDASHFDVVHSMVQPLPESLTQLSLSSSFNHALGALPRSLQELRITNTHSQWGTCVFDRPLGPLPPSLHVVNLAACVTFNHALGRLPDALRELRLGPAFDQPLPQLPAGLEVLVLGAAFGAALPAALPRALRELHMGHHFNAPLALPPVLEVLIIGNRYTHRLDLAALPLRVLRVGGSYRHALPLLPRTCVSRAHPLWL</sequence>
<protein>
    <submittedName>
        <fullName evidence="1">Uncharacterized protein</fullName>
    </submittedName>
</protein>
<organism evidence="1 2">
    <name type="scientific">Tribonema minus</name>
    <dbReference type="NCBI Taxonomy" id="303371"/>
    <lineage>
        <taxon>Eukaryota</taxon>
        <taxon>Sar</taxon>
        <taxon>Stramenopiles</taxon>
        <taxon>Ochrophyta</taxon>
        <taxon>PX clade</taxon>
        <taxon>Xanthophyceae</taxon>
        <taxon>Tribonematales</taxon>
        <taxon>Tribonemataceae</taxon>
        <taxon>Tribonema</taxon>
    </lineage>
</organism>
<dbReference type="PANTHER" id="PTHR32134:SF169">
    <property type="entry name" value="FNIP REPEAT-CONTAINING PROTEIN-RELATED"/>
    <property type="match status" value="1"/>
</dbReference>
<dbReference type="SUPFAM" id="SSF52058">
    <property type="entry name" value="L domain-like"/>
    <property type="match status" value="1"/>
</dbReference>
<reference evidence="1" key="1">
    <citation type="submission" date="2021-02" db="EMBL/GenBank/DDBJ databases">
        <title>First Annotated Genome of the Yellow-green Alga Tribonema minus.</title>
        <authorList>
            <person name="Mahan K.M."/>
        </authorList>
    </citation>
    <scope>NUCLEOTIDE SEQUENCE</scope>
    <source>
        <strain evidence="1">UTEX B ZZ1240</strain>
    </source>
</reference>
<evidence type="ECO:0000313" key="2">
    <source>
        <dbReference type="Proteomes" id="UP000664859"/>
    </source>
</evidence>
<comment type="caution">
    <text evidence="1">The sequence shown here is derived from an EMBL/GenBank/DDBJ whole genome shotgun (WGS) entry which is preliminary data.</text>
</comment>
<dbReference type="Gene3D" id="3.80.10.10">
    <property type="entry name" value="Ribonuclease Inhibitor"/>
    <property type="match status" value="1"/>
</dbReference>
<dbReference type="OrthoDB" id="10682782at2759"/>
<keyword evidence="2" id="KW-1185">Reference proteome</keyword>